<keyword evidence="6" id="KW-1185">Reference proteome</keyword>
<dbReference type="PANTHER" id="PTHR24198">
    <property type="entry name" value="ANKYRIN REPEAT AND PROTEIN KINASE DOMAIN-CONTAINING PROTEIN"/>
    <property type="match status" value="1"/>
</dbReference>
<dbReference type="SMR" id="A2ER96"/>
<dbReference type="InterPro" id="IPR020683">
    <property type="entry name" value="DUF3447"/>
</dbReference>
<dbReference type="Proteomes" id="UP000001542">
    <property type="component" value="Unassembled WGS sequence"/>
</dbReference>
<dbReference type="KEGG" id="tva:4762714"/>
<dbReference type="eggNOG" id="KOG0504">
    <property type="taxonomic scope" value="Eukaryota"/>
</dbReference>
<proteinExistence type="predicted"/>
<dbReference type="SMART" id="SM00248">
    <property type="entry name" value="ANK"/>
    <property type="match status" value="8"/>
</dbReference>
<dbReference type="SUPFAM" id="SSF48403">
    <property type="entry name" value="Ankyrin repeat"/>
    <property type="match status" value="1"/>
</dbReference>
<evidence type="ECO:0000313" key="5">
    <source>
        <dbReference type="EMBL" id="EAY04849.1"/>
    </source>
</evidence>
<dbReference type="PROSITE" id="PS50297">
    <property type="entry name" value="ANK_REP_REGION"/>
    <property type="match status" value="1"/>
</dbReference>
<dbReference type="STRING" id="5722.A2ER96"/>
<dbReference type="EMBL" id="DS113464">
    <property type="protein sequence ID" value="EAY04849.1"/>
    <property type="molecule type" value="Genomic_DNA"/>
</dbReference>
<dbReference type="VEuPathDB" id="TrichDB:TVAG_226620"/>
<dbReference type="InParanoid" id="A2ER96"/>
<dbReference type="InterPro" id="IPR036770">
    <property type="entry name" value="Ankyrin_rpt-contain_sf"/>
</dbReference>
<dbReference type="AlphaFoldDB" id="A2ER96"/>
<evidence type="ECO:0000256" key="1">
    <source>
        <dbReference type="ARBA" id="ARBA00022737"/>
    </source>
</evidence>
<evidence type="ECO:0000256" key="3">
    <source>
        <dbReference type="PROSITE-ProRule" id="PRU00023"/>
    </source>
</evidence>
<feature type="domain" description="DUF3447" evidence="4">
    <location>
        <begin position="233"/>
        <end position="309"/>
    </location>
</feature>
<dbReference type="PANTHER" id="PTHR24198:SF165">
    <property type="entry name" value="ANKYRIN REPEAT-CONTAINING PROTEIN-RELATED"/>
    <property type="match status" value="1"/>
</dbReference>
<reference evidence="5" key="1">
    <citation type="submission" date="2006-10" db="EMBL/GenBank/DDBJ databases">
        <authorList>
            <person name="Amadeo P."/>
            <person name="Zhao Q."/>
            <person name="Wortman J."/>
            <person name="Fraser-Liggett C."/>
            <person name="Carlton J."/>
        </authorList>
    </citation>
    <scope>NUCLEOTIDE SEQUENCE</scope>
    <source>
        <strain evidence="5">G3</strain>
    </source>
</reference>
<sequence>MQFGSLSLIPQDLMPVIQIQQCINQLKYGNMKETIDKIKNIQNKLDNYDDLVNILLDLARLKSKNMQLVAAFIQLFGEKDTGFQNSLFEAISIENGYLFRNLVRKHYFGDKNLMIKICNDRRFHYFFVDMIVTKAEFDITKDNVDEDFYEQIKKLKKCPKEQIRSVYKCGYKQDTIELYLKTDNLEKLAAMTKTPKSAKFCQFEVLKGRVAILDFAAFYGSAECFKFLLSNGHKIGQKTAAFAVYSGNPEILDLCLKDEPASIKHCFIPAIVANKNDLFEKIFKYTDAEEKFGIDWELLIKSRNYGVMWSYFMSGVDFTKIQNGNNILHLAVTTHQYCLSKILASDKALLDSENQFKRTPLSISLTKGYGNISKMLIESGSNVNVNLCSQKVVETAIKFDQVETIKYLTEKGAIISSDFICSIQNNFAHCKSMILSNPTIDFSTTSNTILHDAVLNNDFNKLQQILADKSTKIDEVNSIGLTAFHLACMTKNPNACTFLLSRGCNFKTKTIYGETTVMTCCKYPEMYDILNYMVDNGIDLNETNSTGMNALHVAAAYDRSEFIAYLILKGANKNQKDYSQRLPIDYAKSFIVKNVLSKM</sequence>
<keyword evidence="2 3" id="KW-0040">ANK repeat</keyword>
<evidence type="ECO:0000313" key="6">
    <source>
        <dbReference type="Proteomes" id="UP000001542"/>
    </source>
</evidence>
<gene>
    <name evidence="5" type="ORF">TVAG_226620</name>
</gene>
<organism evidence="5 6">
    <name type="scientific">Trichomonas vaginalis (strain ATCC PRA-98 / G3)</name>
    <dbReference type="NCBI Taxonomy" id="412133"/>
    <lineage>
        <taxon>Eukaryota</taxon>
        <taxon>Metamonada</taxon>
        <taxon>Parabasalia</taxon>
        <taxon>Trichomonadida</taxon>
        <taxon>Trichomonadidae</taxon>
        <taxon>Trichomonas</taxon>
    </lineage>
</organism>
<reference evidence="5" key="2">
    <citation type="journal article" date="2007" name="Science">
        <title>Draft genome sequence of the sexually transmitted pathogen Trichomonas vaginalis.</title>
        <authorList>
            <person name="Carlton J.M."/>
            <person name="Hirt R.P."/>
            <person name="Silva J.C."/>
            <person name="Delcher A.L."/>
            <person name="Schatz M."/>
            <person name="Zhao Q."/>
            <person name="Wortman J.R."/>
            <person name="Bidwell S.L."/>
            <person name="Alsmark U.C.M."/>
            <person name="Besteiro S."/>
            <person name="Sicheritz-Ponten T."/>
            <person name="Noel C.J."/>
            <person name="Dacks J.B."/>
            <person name="Foster P.G."/>
            <person name="Simillion C."/>
            <person name="Van de Peer Y."/>
            <person name="Miranda-Saavedra D."/>
            <person name="Barton G.J."/>
            <person name="Westrop G.D."/>
            <person name="Mueller S."/>
            <person name="Dessi D."/>
            <person name="Fiori P.L."/>
            <person name="Ren Q."/>
            <person name="Paulsen I."/>
            <person name="Zhang H."/>
            <person name="Bastida-Corcuera F.D."/>
            <person name="Simoes-Barbosa A."/>
            <person name="Brown M.T."/>
            <person name="Hayes R.D."/>
            <person name="Mukherjee M."/>
            <person name="Okumura C.Y."/>
            <person name="Schneider R."/>
            <person name="Smith A.J."/>
            <person name="Vanacova S."/>
            <person name="Villalvazo M."/>
            <person name="Haas B.J."/>
            <person name="Pertea M."/>
            <person name="Feldblyum T.V."/>
            <person name="Utterback T.R."/>
            <person name="Shu C.L."/>
            <person name="Osoegawa K."/>
            <person name="de Jong P.J."/>
            <person name="Hrdy I."/>
            <person name="Horvathova L."/>
            <person name="Zubacova Z."/>
            <person name="Dolezal P."/>
            <person name="Malik S.B."/>
            <person name="Logsdon J.M. Jr."/>
            <person name="Henze K."/>
            <person name="Gupta A."/>
            <person name="Wang C.C."/>
            <person name="Dunne R.L."/>
            <person name="Upcroft J.A."/>
            <person name="Upcroft P."/>
            <person name="White O."/>
            <person name="Salzberg S.L."/>
            <person name="Tang P."/>
            <person name="Chiu C.-H."/>
            <person name="Lee Y.-S."/>
            <person name="Embley T.M."/>
            <person name="Coombs G.H."/>
            <person name="Mottram J.C."/>
            <person name="Tachezy J."/>
            <person name="Fraser-Liggett C.M."/>
            <person name="Johnson P.J."/>
        </authorList>
    </citation>
    <scope>NUCLEOTIDE SEQUENCE [LARGE SCALE GENOMIC DNA]</scope>
    <source>
        <strain evidence="5">G3</strain>
    </source>
</reference>
<protein>
    <recommendedName>
        <fullName evidence="4">DUF3447 domain-containing protein</fullName>
    </recommendedName>
</protein>
<dbReference type="VEuPathDB" id="TrichDB:TVAGG3_0411380"/>
<evidence type="ECO:0000256" key="2">
    <source>
        <dbReference type="ARBA" id="ARBA00023043"/>
    </source>
</evidence>
<dbReference type="Gene3D" id="1.25.40.20">
    <property type="entry name" value="Ankyrin repeat-containing domain"/>
    <property type="match status" value="2"/>
</dbReference>
<dbReference type="RefSeq" id="XP_001317072.1">
    <property type="nucleotide sequence ID" value="XM_001317037.1"/>
</dbReference>
<name>A2ER96_TRIV3</name>
<feature type="repeat" description="ANK" evidence="3">
    <location>
        <begin position="546"/>
        <end position="578"/>
    </location>
</feature>
<keyword evidence="1" id="KW-0677">Repeat</keyword>
<evidence type="ECO:0000259" key="4">
    <source>
        <dbReference type="Pfam" id="PF11929"/>
    </source>
</evidence>
<dbReference type="Pfam" id="PF11929">
    <property type="entry name" value="DUF3447"/>
    <property type="match status" value="1"/>
</dbReference>
<accession>A2ER96</accession>
<dbReference type="Pfam" id="PF12796">
    <property type="entry name" value="Ank_2"/>
    <property type="match status" value="1"/>
</dbReference>
<dbReference type="PROSITE" id="PS50088">
    <property type="entry name" value="ANK_REPEAT"/>
    <property type="match status" value="1"/>
</dbReference>
<dbReference type="InterPro" id="IPR002110">
    <property type="entry name" value="Ankyrin_rpt"/>
</dbReference>